<dbReference type="GO" id="GO:0016705">
    <property type="term" value="F:oxidoreductase activity, acting on paired donors, with incorporation or reduction of molecular oxygen"/>
    <property type="evidence" value="ECO:0007669"/>
    <property type="project" value="UniProtKB-ARBA"/>
</dbReference>
<dbReference type="GO" id="GO:0004497">
    <property type="term" value="F:monooxygenase activity"/>
    <property type="evidence" value="ECO:0007669"/>
    <property type="project" value="UniProtKB-ARBA"/>
</dbReference>
<dbReference type="PANTHER" id="PTHR13847">
    <property type="entry name" value="SARCOSINE DEHYDROGENASE-RELATED"/>
    <property type="match status" value="1"/>
</dbReference>
<evidence type="ECO:0000313" key="7">
    <source>
        <dbReference type="EMBL" id="GAE91434.1"/>
    </source>
</evidence>
<feature type="domain" description="Rieske" evidence="6">
    <location>
        <begin position="314"/>
        <end position="401"/>
    </location>
</feature>
<evidence type="ECO:0000313" key="8">
    <source>
        <dbReference type="Proteomes" id="UP000019102"/>
    </source>
</evidence>
<dbReference type="SUPFAM" id="SSF51971">
    <property type="entry name" value="Nucleotide-binding domain"/>
    <property type="match status" value="1"/>
</dbReference>
<dbReference type="PROSITE" id="PS51296">
    <property type="entry name" value="RIESKE"/>
    <property type="match status" value="1"/>
</dbReference>
<dbReference type="GO" id="GO:0051537">
    <property type="term" value="F:2 iron, 2 sulfur cluster binding"/>
    <property type="evidence" value="ECO:0007669"/>
    <property type="project" value="UniProtKB-KW"/>
</dbReference>
<dbReference type="STRING" id="1298598.JCM21714_383"/>
<gene>
    <name evidence="7" type="ORF">JCM21714_383</name>
</gene>
<dbReference type="eggNOG" id="COG0723">
    <property type="taxonomic scope" value="Bacteria"/>
</dbReference>
<evidence type="ECO:0000256" key="5">
    <source>
        <dbReference type="ARBA" id="ARBA00023157"/>
    </source>
</evidence>
<proteinExistence type="predicted"/>
<dbReference type="SUPFAM" id="SSF50022">
    <property type="entry name" value="ISP domain"/>
    <property type="match status" value="1"/>
</dbReference>
<keyword evidence="3" id="KW-0408">Iron</keyword>
<organism evidence="7 8">
    <name type="scientific">Gracilibacillus boraciitolerans JCM 21714</name>
    <dbReference type="NCBI Taxonomy" id="1298598"/>
    <lineage>
        <taxon>Bacteria</taxon>
        <taxon>Bacillati</taxon>
        <taxon>Bacillota</taxon>
        <taxon>Bacilli</taxon>
        <taxon>Bacillales</taxon>
        <taxon>Bacillaceae</taxon>
        <taxon>Gracilibacillus</taxon>
    </lineage>
</organism>
<dbReference type="InterPro" id="IPR017941">
    <property type="entry name" value="Rieske_2Fe-2S"/>
</dbReference>
<protein>
    <submittedName>
        <fullName evidence="7">Rieske protein</fullName>
    </submittedName>
</protein>
<dbReference type="InterPro" id="IPR006076">
    <property type="entry name" value="FAD-dep_OxRdtase"/>
</dbReference>
<evidence type="ECO:0000256" key="2">
    <source>
        <dbReference type="ARBA" id="ARBA00022723"/>
    </source>
</evidence>
<evidence type="ECO:0000256" key="1">
    <source>
        <dbReference type="ARBA" id="ARBA00022714"/>
    </source>
</evidence>
<sequence>MKQLIEKYNIDCNFESQQAILYTNEDAKEKKLVLEAEAYQMLGIKGGHLVESIPFPIPMKKALVMENQAQFNPPLAFTKVIIDQLLKNNVKIFENTTAIDIDNNENTIVRTAKGYNVICKNVIVASQFPFYEGQAFYSTRMYPSRSYVLGFTSKNTYPGGMYLDIDQPKHSIRYAKHNGGEDVWLLGGESHKTGQYHKEDDDPYSSLMKYGSRYFSIKEWQYQWSAQDFTTLDKVPYIGVLNNKHPNIYVATGYRKWGMTNSIVAAQLLTDIITKTHNPFQQLYQPQRFHADPDLKKFISNNTNVAKEFIKGKIANKSHEQLEPNKATKTKIDGQTIGVFKDNNNHIHAVDTTCTHLGCECNWNQVELSWDCPCHGSRFSYDGKVIEGPATKDLKKIDYKI</sequence>
<dbReference type="Pfam" id="PF01266">
    <property type="entry name" value="DAO"/>
    <property type="match status" value="1"/>
</dbReference>
<keyword evidence="8" id="KW-1185">Reference proteome</keyword>
<reference evidence="7 8" key="1">
    <citation type="journal article" date="2014" name="Genome Announc.">
        <title>Draft Genome Sequence of the Boron-Tolerant and Moderately Halotolerant Bacterium Gracilibacillus boraciitolerans JCM 21714T.</title>
        <authorList>
            <person name="Ahmed I."/>
            <person name="Oshima K."/>
            <person name="Suda W."/>
            <person name="Kitamura K."/>
            <person name="Iida T."/>
            <person name="Ohmori Y."/>
            <person name="Fujiwara T."/>
            <person name="Hattori M."/>
            <person name="Ohkuma M."/>
        </authorList>
    </citation>
    <scope>NUCLEOTIDE SEQUENCE [LARGE SCALE GENOMIC DNA]</scope>
    <source>
        <strain evidence="7 8">JCM 21714</strain>
    </source>
</reference>
<dbReference type="PRINTS" id="PR00162">
    <property type="entry name" value="RIESKE"/>
</dbReference>
<keyword evidence="2" id="KW-0479">Metal-binding</keyword>
<comment type="caution">
    <text evidence="7">The sequence shown here is derived from an EMBL/GenBank/DDBJ whole genome shotgun (WGS) entry which is preliminary data.</text>
</comment>
<dbReference type="Gene3D" id="3.30.9.10">
    <property type="entry name" value="D-Amino Acid Oxidase, subunit A, domain 2"/>
    <property type="match status" value="1"/>
</dbReference>
<dbReference type="AlphaFoldDB" id="W4VFB6"/>
<keyword evidence="4" id="KW-0411">Iron-sulfur</keyword>
<evidence type="ECO:0000256" key="4">
    <source>
        <dbReference type="ARBA" id="ARBA00023014"/>
    </source>
</evidence>
<dbReference type="FunFam" id="2.102.10.10:FF:000014">
    <property type="entry name" value="Oxidoreductase, FAD dependent"/>
    <property type="match status" value="1"/>
</dbReference>
<dbReference type="GO" id="GO:0016020">
    <property type="term" value="C:membrane"/>
    <property type="evidence" value="ECO:0007669"/>
    <property type="project" value="InterPro"/>
</dbReference>
<dbReference type="Gene3D" id="2.102.10.10">
    <property type="entry name" value="Rieske [2Fe-2S] iron-sulphur domain"/>
    <property type="match status" value="1"/>
</dbReference>
<dbReference type="InterPro" id="IPR036188">
    <property type="entry name" value="FAD/NAD-bd_sf"/>
</dbReference>
<name>W4VFB6_9BACI</name>
<dbReference type="Proteomes" id="UP000019102">
    <property type="component" value="Unassembled WGS sequence"/>
</dbReference>
<keyword evidence="1" id="KW-0001">2Fe-2S</keyword>
<evidence type="ECO:0000256" key="3">
    <source>
        <dbReference type="ARBA" id="ARBA00023004"/>
    </source>
</evidence>
<dbReference type="PANTHER" id="PTHR13847:SF274">
    <property type="entry name" value="RIESKE 2FE-2S IRON-SULFUR PROTEIN YHFW-RELATED"/>
    <property type="match status" value="1"/>
</dbReference>
<dbReference type="Gene3D" id="3.50.50.60">
    <property type="entry name" value="FAD/NAD(P)-binding domain"/>
    <property type="match status" value="1"/>
</dbReference>
<accession>W4VFB6</accession>
<dbReference type="InterPro" id="IPR036922">
    <property type="entry name" value="Rieske_2Fe-2S_sf"/>
</dbReference>
<dbReference type="eggNOG" id="COG0665">
    <property type="taxonomic scope" value="Bacteria"/>
</dbReference>
<dbReference type="GO" id="GO:0005737">
    <property type="term" value="C:cytoplasm"/>
    <property type="evidence" value="ECO:0007669"/>
    <property type="project" value="TreeGrafter"/>
</dbReference>
<evidence type="ECO:0000259" key="6">
    <source>
        <dbReference type="PROSITE" id="PS51296"/>
    </source>
</evidence>
<dbReference type="Pfam" id="PF00355">
    <property type="entry name" value="Rieske"/>
    <property type="match status" value="1"/>
</dbReference>
<dbReference type="EMBL" id="BAVS01000001">
    <property type="protein sequence ID" value="GAE91434.1"/>
    <property type="molecule type" value="Genomic_DNA"/>
</dbReference>
<keyword evidence="5" id="KW-1015">Disulfide bond</keyword>
<dbReference type="InterPro" id="IPR005805">
    <property type="entry name" value="Rieske_Fe-S_prot_C"/>
</dbReference>
<dbReference type="GO" id="GO:0046872">
    <property type="term" value="F:metal ion binding"/>
    <property type="evidence" value="ECO:0007669"/>
    <property type="project" value="UniProtKB-KW"/>
</dbReference>